<dbReference type="InterPro" id="IPR003646">
    <property type="entry name" value="SH3-like_bac-type"/>
</dbReference>
<accession>A0A6V8MXP8</accession>
<organism evidence="3 5">
    <name type="scientific">Geomonas paludis</name>
    <dbReference type="NCBI Taxonomy" id="2740185"/>
    <lineage>
        <taxon>Bacteria</taxon>
        <taxon>Pseudomonadati</taxon>
        <taxon>Thermodesulfobacteriota</taxon>
        <taxon>Desulfuromonadia</taxon>
        <taxon>Geobacterales</taxon>
        <taxon>Geobacteraceae</taxon>
        <taxon>Geomonas</taxon>
    </lineage>
</organism>
<dbReference type="AlphaFoldDB" id="A0A6V8MXP8"/>
<dbReference type="EMBL" id="CP096574">
    <property type="protein sequence ID" value="UPU34624.1"/>
    <property type="molecule type" value="Genomic_DNA"/>
</dbReference>
<dbReference type="RefSeq" id="WP_183348647.1">
    <property type="nucleotide sequence ID" value="NZ_BLXY01000006.1"/>
</dbReference>
<gene>
    <name evidence="3" type="ORF">GMPD_29150</name>
    <name evidence="4" type="ORF">M1B72_14345</name>
</gene>
<protein>
    <submittedName>
        <fullName evidence="4">SH3 domain-containing protein</fullName>
    </submittedName>
</protein>
<reference evidence="4" key="3">
    <citation type="submission" date="2022-04" db="EMBL/GenBank/DDBJ databases">
        <authorList>
            <person name="Liu G."/>
        </authorList>
    </citation>
    <scope>NUCLEOTIDE SEQUENCE</scope>
    <source>
        <strain evidence="4">RG22</strain>
    </source>
</reference>
<dbReference type="EMBL" id="BLXY01000006">
    <property type="protein sequence ID" value="GFO64996.1"/>
    <property type="molecule type" value="Genomic_DNA"/>
</dbReference>
<keyword evidence="1" id="KW-0732">Signal</keyword>
<dbReference type="Proteomes" id="UP000568888">
    <property type="component" value="Unassembled WGS sequence"/>
</dbReference>
<reference evidence="5" key="1">
    <citation type="submission" date="2020-06" db="EMBL/GenBank/DDBJ databases">
        <title>Draft genomic sequecing of Geomonas sp. Red736.</title>
        <authorList>
            <person name="Itoh H."/>
            <person name="Xu Z.X."/>
            <person name="Ushijima N."/>
            <person name="Masuda Y."/>
            <person name="Shiratori Y."/>
            <person name="Senoo K."/>
        </authorList>
    </citation>
    <scope>NUCLEOTIDE SEQUENCE [LARGE SCALE GENOMIC DNA]</scope>
    <source>
        <strain evidence="5">Red736</strain>
    </source>
</reference>
<proteinExistence type="predicted"/>
<reference evidence="3" key="2">
    <citation type="journal article" date="2021" name="Int. J. Syst. Evol. Microbiol.">
        <title>Geomonas silvestris sp. nov., Geomonas paludis sp. nov. and Geomonas limicola sp. nov., isolated from terrestrial environments, and emended description of the genus Geomonas.</title>
        <authorList>
            <person name="Itoh H."/>
            <person name="Xu Z."/>
            <person name="Masuda Y."/>
            <person name="Ushijima N."/>
            <person name="Hayakawa C."/>
            <person name="Shiratori Y."/>
            <person name="Senoo K."/>
        </authorList>
    </citation>
    <scope>NUCLEOTIDE SEQUENCE</scope>
    <source>
        <strain evidence="3">Red736</strain>
    </source>
</reference>
<evidence type="ECO:0000313" key="5">
    <source>
        <dbReference type="Proteomes" id="UP000568888"/>
    </source>
</evidence>
<feature type="chain" id="PRO_5027705603" evidence="1">
    <location>
        <begin position="25"/>
        <end position="158"/>
    </location>
</feature>
<dbReference type="Pfam" id="PF08239">
    <property type="entry name" value="SH3_3"/>
    <property type="match status" value="1"/>
</dbReference>
<evidence type="ECO:0000313" key="4">
    <source>
        <dbReference type="EMBL" id="UPU34624.1"/>
    </source>
</evidence>
<evidence type="ECO:0000313" key="3">
    <source>
        <dbReference type="EMBL" id="GFO64996.1"/>
    </source>
</evidence>
<sequence length="158" mass="16655">MSKKIRNIILATAAVAAFAVPALAESTNCTVTAPEIRLRKSASKKAKVIAVLKKDTTVTAQSCAGGWVKVSSSDGKLNGYVGGWALSSAAPVMVASTEPVPIPSSAAPAAEAAKEIPSNEKLAMQITDLRLKVLNVERDVAMMRKDIKKIKVAMKHKK</sequence>
<dbReference type="Gene3D" id="2.30.30.40">
    <property type="entry name" value="SH3 Domains"/>
    <property type="match status" value="1"/>
</dbReference>
<evidence type="ECO:0000256" key="1">
    <source>
        <dbReference type="SAM" id="SignalP"/>
    </source>
</evidence>
<dbReference type="Proteomes" id="UP000831485">
    <property type="component" value="Chromosome"/>
</dbReference>
<evidence type="ECO:0000259" key="2">
    <source>
        <dbReference type="Pfam" id="PF08239"/>
    </source>
</evidence>
<feature type="domain" description="SH3b" evidence="2">
    <location>
        <begin position="36"/>
        <end position="86"/>
    </location>
</feature>
<evidence type="ECO:0000313" key="6">
    <source>
        <dbReference type="Proteomes" id="UP000831485"/>
    </source>
</evidence>
<keyword evidence="6" id="KW-1185">Reference proteome</keyword>
<name>A0A6V8MXP8_9BACT</name>
<feature type="signal peptide" evidence="1">
    <location>
        <begin position="1"/>
        <end position="24"/>
    </location>
</feature>